<feature type="compositionally biased region" description="Polar residues" evidence="1">
    <location>
        <begin position="364"/>
        <end position="374"/>
    </location>
</feature>
<evidence type="ECO:0000313" key="4">
    <source>
        <dbReference type="Proteomes" id="UP000077671"/>
    </source>
</evidence>
<organism evidence="3 4">
    <name type="scientific">Tilletia caries</name>
    <name type="common">wheat bunt fungus</name>
    <dbReference type="NCBI Taxonomy" id="13290"/>
    <lineage>
        <taxon>Eukaryota</taxon>
        <taxon>Fungi</taxon>
        <taxon>Dikarya</taxon>
        <taxon>Basidiomycota</taxon>
        <taxon>Ustilaginomycotina</taxon>
        <taxon>Exobasidiomycetes</taxon>
        <taxon>Tilletiales</taxon>
        <taxon>Tilletiaceae</taxon>
        <taxon>Tilletia</taxon>
    </lineage>
</organism>
<feature type="region of interest" description="Disordered" evidence="1">
    <location>
        <begin position="1"/>
        <end position="602"/>
    </location>
</feature>
<reference evidence="2" key="3">
    <citation type="submission" date="2020-10" db="EMBL/GenBank/DDBJ databases">
        <authorList>
            <person name="Sedaghatjoo S."/>
        </authorList>
    </citation>
    <scope>NUCLEOTIDE SEQUENCE</scope>
    <source>
        <strain evidence="2">AZH3</strain>
    </source>
</reference>
<evidence type="ECO:0000256" key="1">
    <source>
        <dbReference type="SAM" id="MobiDB-lite"/>
    </source>
</evidence>
<dbReference type="EMBL" id="CAJHJG010005332">
    <property type="protein sequence ID" value="CAD6949490.1"/>
    <property type="molecule type" value="Genomic_DNA"/>
</dbReference>
<feature type="compositionally biased region" description="Acidic residues" evidence="1">
    <location>
        <begin position="395"/>
        <end position="408"/>
    </location>
</feature>
<evidence type="ECO:0000313" key="2">
    <source>
        <dbReference type="EMBL" id="CAD6949490.1"/>
    </source>
</evidence>
<accession>A0A177VG78</accession>
<feature type="compositionally biased region" description="Acidic residues" evidence="1">
    <location>
        <begin position="97"/>
        <end position="106"/>
    </location>
</feature>
<protein>
    <submittedName>
        <fullName evidence="3">Uncharacterized protein</fullName>
    </submittedName>
</protein>
<feature type="compositionally biased region" description="Basic and acidic residues" evidence="1">
    <location>
        <begin position="60"/>
        <end position="75"/>
    </location>
</feature>
<feature type="compositionally biased region" description="Basic residues" evidence="1">
    <location>
        <begin position="584"/>
        <end position="594"/>
    </location>
</feature>
<feature type="compositionally biased region" description="Basic and acidic residues" evidence="1">
    <location>
        <begin position="107"/>
        <end position="121"/>
    </location>
</feature>
<name>A0A177VG78_9BASI</name>
<feature type="compositionally biased region" description="Basic and acidic residues" evidence="1">
    <location>
        <begin position="538"/>
        <end position="547"/>
    </location>
</feature>
<dbReference type="AlphaFoldDB" id="A0A177VG78"/>
<feature type="compositionally biased region" description="Polar residues" evidence="1">
    <location>
        <begin position="459"/>
        <end position="468"/>
    </location>
</feature>
<keyword evidence="5" id="KW-1185">Reference proteome</keyword>
<evidence type="ECO:0000313" key="5">
    <source>
        <dbReference type="Proteomes" id="UP000836402"/>
    </source>
</evidence>
<reference evidence="3" key="1">
    <citation type="submission" date="2016-04" db="EMBL/GenBank/DDBJ databases">
        <authorList>
            <person name="Nguyen H.D."/>
            <person name="Kesanakurti P."/>
            <person name="Cullis J."/>
            <person name="Levesque C.A."/>
            <person name="Hambleton S."/>
        </authorList>
    </citation>
    <scope>NUCLEOTIDE SEQUENCE</scope>
    <source>
        <strain evidence="3">DAOMC 238032</strain>
    </source>
</reference>
<dbReference type="EMBL" id="LWDD02000388">
    <property type="protein sequence ID" value="KAE8261280.1"/>
    <property type="molecule type" value="Genomic_DNA"/>
</dbReference>
<feature type="compositionally biased region" description="Low complexity" evidence="1">
    <location>
        <begin position="30"/>
        <end position="43"/>
    </location>
</feature>
<evidence type="ECO:0000313" key="3">
    <source>
        <dbReference type="EMBL" id="KAE8261280.1"/>
    </source>
</evidence>
<gene>
    <name evidence="3" type="ORF">A4X03_0g3396</name>
    <name evidence="2" type="ORF">JKIAZH3_G6747</name>
</gene>
<feature type="compositionally biased region" description="Polar residues" evidence="1">
    <location>
        <begin position="423"/>
        <end position="451"/>
    </location>
</feature>
<feature type="compositionally biased region" description="Acidic residues" evidence="1">
    <location>
        <begin position="566"/>
        <end position="576"/>
    </location>
</feature>
<feature type="compositionally biased region" description="Low complexity" evidence="1">
    <location>
        <begin position="503"/>
        <end position="516"/>
    </location>
</feature>
<dbReference type="Proteomes" id="UP000077671">
    <property type="component" value="Unassembled WGS sequence"/>
</dbReference>
<feature type="compositionally biased region" description="Basic and acidic residues" evidence="1">
    <location>
        <begin position="469"/>
        <end position="502"/>
    </location>
</feature>
<dbReference type="Proteomes" id="UP000836402">
    <property type="component" value="Unassembled WGS sequence"/>
</dbReference>
<sequence>MDSSSSRVLGGGSKRGRGGANQRVGLHGGPSSSSSNTIPASASVLDLQPRFQKQRKHGSKGGDPKVEGTAPEKIKRLGGTSFIDRAALRRRGINDPAELEAEDDADDGSRPSKGLDIESLGKDQAPQGSSGTGPPGVLDDEDLEQAFQSAATGEKKPDEGNEAEIPADSVAPKSRQDIIAALSRRKARGQGTAPTTSAGPSTTKSADEIARARSQGKFKPIGFKSVSSGTAQGADDKDYVVINGKRMRKKKKKEDVQNADGDGGDGQAAAQSPMVRAKTSNVADEGTFKASAGDSIATSEVEDLTSAPGRASTKPVEFTANDSTDQDRRSDEPADNIIAENTRSEDIQMDIAPPVHAPLESAGAASTSATQPETVSEKEGNEMAVGGNVVAAEGLVDDDEDIFAEADEWQGLAIDSEEEGDAPTSSAQKDTTTNAGTEPALSTTPLPSESQPARRDWFGSSSEQTTRNGPDKGKGKAGEEDEDALSRAMREANEAAAKKAQAEAEAAAAAAAPAAETSTARLTGLSDSALPSDMSRLLLEREREREAGGGAAGSFRKGRKTKEGEDGAGEDDDDDDGGRSGTAPRKRKRKRKGKGGGGDDDD</sequence>
<reference evidence="3" key="2">
    <citation type="journal article" date="2019" name="IMA Fungus">
        <title>Genome sequencing and comparison of five Tilletia species to identify candidate genes for the detection of regulated species infecting wheat.</title>
        <authorList>
            <person name="Nguyen H.D.T."/>
            <person name="Sultana T."/>
            <person name="Kesanakurti P."/>
            <person name="Hambleton S."/>
        </authorList>
    </citation>
    <scope>NUCLEOTIDE SEQUENCE</scope>
    <source>
        <strain evidence="3">DAOMC 238032</strain>
    </source>
</reference>
<comment type="caution">
    <text evidence="3">The sequence shown here is derived from an EMBL/GenBank/DDBJ whole genome shotgun (WGS) entry which is preliminary data.</text>
</comment>
<feature type="compositionally biased region" description="Low complexity" evidence="1">
    <location>
        <begin position="191"/>
        <end position="203"/>
    </location>
</feature>
<proteinExistence type="predicted"/>